<reference evidence="1 2" key="1">
    <citation type="journal article" date="2012" name="Int. J. Syst. Evol. Microbiol.">
        <title>Vibrio caribbeanicus sp. nov., isolated from the marine sponge Scleritoderma cyanea.</title>
        <authorList>
            <person name="Hoffmann M."/>
            <person name="Monday S.R."/>
            <person name="Allard M.W."/>
            <person name="Strain E.A."/>
            <person name="Whittaker P."/>
            <person name="Naum M."/>
            <person name="McCarthy P.J."/>
            <person name="Lopez J.V."/>
            <person name="Fischer M."/>
            <person name="Brown E.W."/>
        </authorList>
    </citation>
    <scope>NUCLEOTIDE SEQUENCE [LARGE SCALE GENOMIC DNA]</scope>
    <source>
        <strain evidence="2">DSMZ 21326</strain>
    </source>
</reference>
<gene>
    <name evidence="1" type="ORF">VISI1226_10124</name>
</gene>
<protein>
    <submittedName>
        <fullName evidence="1">Uncharacterized protein</fullName>
    </submittedName>
</protein>
<sequence>MSTKQDLTKLKDLIARNSSNDTHLVFNNTFAMACYLSLMGEKKASEKLLNSLFDWLGRERRTTYFQDIFSSFHANAHIYSKEIKANAELTNLLNRTVSE</sequence>
<name>E8M893_PHOS4</name>
<dbReference type="PROSITE" id="PS51257">
    <property type="entry name" value="PROKAR_LIPOPROTEIN"/>
    <property type="match status" value="1"/>
</dbReference>
<dbReference type="RefSeq" id="WP_008077870.1">
    <property type="nucleotide sequence ID" value="NZ_AEVT01000073.1"/>
</dbReference>
<evidence type="ECO:0000313" key="1">
    <source>
        <dbReference type="EMBL" id="EGA69785.1"/>
    </source>
</evidence>
<dbReference type="EMBL" id="AEVT01000073">
    <property type="protein sequence ID" value="EGA69785.1"/>
    <property type="molecule type" value="Genomic_DNA"/>
</dbReference>
<comment type="caution">
    <text evidence="1">The sequence shown here is derived from an EMBL/GenBank/DDBJ whole genome shotgun (WGS) entry which is preliminary data.</text>
</comment>
<organism evidence="1 2">
    <name type="scientific">Vibrio sinaloensis DSM 21326</name>
    <dbReference type="NCBI Taxonomy" id="945550"/>
    <lineage>
        <taxon>Bacteria</taxon>
        <taxon>Pseudomonadati</taxon>
        <taxon>Pseudomonadota</taxon>
        <taxon>Gammaproteobacteria</taxon>
        <taxon>Vibrionales</taxon>
        <taxon>Vibrionaceae</taxon>
        <taxon>Vibrio</taxon>
        <taxon>Vibrio oreintalis group</taxon>
    </lineage>
</organism>
<dbReference type="AlphaFoldDB" id="E8M893"/>
<dbReference type="Proteomes" id="UP000006228">
    <property type="component" value="Unassembled WGS sequence"/>
</dbReference>
<evidence type="ECO:0000313" key="2">
    <source>
        <dbReference type="Proteomes" id="UP000006228"/>
    </source>
</evidence>
<proteinExistence type="predicted"/>
<dbReference type="OrthoDB" id="7066410at2"/>
<dbReference type="GeneID" id="95569804"/>
<accession>E8M893</accession>